<dbReference type="InterPro" id="IPR010736">
    <property type="entry name" value="SHIPPO-rpt"/>
</dbReference>
<reference evidence="2 3" key="2">
    <citation type="submission" date="2018-11" db="EMBL/GenBank/DDBJ databases">
        <authorList>
            <consortium name="Pathogen Informatics"/>
        </authorList>
    </citation>
    <scope>NUCLEOTIDE SEQUENCE [LARGE SCALE GENOMIC DNA]</scope>
    <source>
        <strain evidence="2 3">Egypt</strain>
    </source>
</reference>
<evidence type="ECO:0000313" key="4">
    <source>
        <dbReference type="WBParaSite" id="ECPE_0000876601-mRNA-1"/>
    </source>
</evidence>
<protein>
    <submittedName>
        <fullName evidence="4">Outer dense fiber protein 3-like</fullName>
    </submittedName>
</protein>
<dbReference type="AlphaFoldDB" id="A0A183AP55"/>
<feature type="region of interest" description="Disordered" evidence="1">
    <location>
        <begin position="121"/>
        <end position="174"/>
    </location>
</feature>
<accession>A0A183AP55</accession>
<proteinExistence type="predicted"/>
<evidence type="ECO:0000256" key="1">
    <source>
        <dbReference type="SAM" id="MobiDB-lite"/>
    </source>
</evidence>
<dbReference type="Pfam" id="PF07004">
    <property type="entry name" value="SHIPPO-rpt"/>
    <property type="match status" value="2"/>
</dbReference>
<feature type="compositionally biased region" description="Basic and acidic residues" evidence="1">
    <location>
        <begin position="137"/>
        <end position="154"/>
    </location>
</feature>
<evidence type="ECO:0000313" key="2">
    <source>
        <dbReference type="EMBL" id="VDP84116.1"/>
    </source>
</evidence>
<organism evidence="4">
    <name type="scientific">Echinostoma caproni</name>
    <dbReference type="NCBI Taxonomy" id="27848"/>
    <lineage>
        <taxon>Eukaryota</taxon>
        <taxon>Metazoa</taxon>
        <taxon>Spiralia</taxon>
        <taxon>Lophotrochozoa</taxon>
        <taxon>Platyhelminthes</taxon>
        <taxon>Trematoda</taxon>
        <taxon>Digenea</taxon>
        <taxon>Plagiorchiida</taxon>
        <taxon>Echinostomata</taxon>
        <taxon>Echinostomatoidea</taxon>
        <taxon>Echinostomatidae</taxon>
        <taxon>Echinostoma</taxon>
    </lineage>
</organism>
<gene>
    <name evidence="2" type="ORF">ECPE_LOCUS8740</name>
</gene>
<dbReference type="OrthoDB" id="186871at2759"/>
<evidence type="ECO:0000313" key="3">
    <source>
        <dbReference type="Proteomes" id="UP000272942"/>
    </source>
</evidence>
<sequence length="257" mass="28737">MRQKCSVQYTGMDSFDFSSRSTWPQTKRFREISPNDNPGPGHYLLPPCLGNKSTFARNGIIGSPAKMKYIRIPRIPAPNEYGLQRPLSQGKKDFNNAACSRVFHKAIAQKVEARAQLPAPCDYQDSMPGPGTYQTDRFPEVQPHHEQRKPEKSRTRANNPKMINESTELPGPGSYNLRRDLITPRFMSTAPFLSNVPRWLPPNLPIGLGMGDMVPGAGMTVSCPGGKDAFVNPGPTAYNPVLPDHTSFHFKYDHIWI</sequence>
<keyword evidence="3" id="KW-1185">Reference proteome</keyword>
<dbReference type="Proteomes" id="UP000272942">
    <property type="component" value="Unassembled WGS sequence"/>
</dbReference>
<reference evidence="4" key="1">
    <citation type="submission" date="2016-06" db="UniProtKB">
        <authorList>
            <consortium name="WormBaseParasite"/>
        </authorList>
    </citation>
    <scope>IDENTIFICATION</scope>
</reference>
<dbReference type="WBParaSite" id="ECPE_0000876601-mRNA-1">
    <property type="protein sequence ID" value="ECPE_0000876601-mRNA-1"/>
    <property type="gene ID" value="ECPE_0000876601"/>
</dbReference>
<dbReference type="EMBL" id="UZAN01046400">
    <property type="protein sequence ID" value="VDP84116.1"/>
    <property type="molecule type" value="Genomic_DNA"/>
</dbReference>
<name>A0A183AP55_9TREM</name>